<evidence type="ECO:0000313" key="3">
    <source>
        <dbReference type="EMBL" id="CAE0775194.1"/>
    </source>
</evidence>
<dbReference type="EMBL" id="HBIZ01043504">
    <property type="protein sequence ID" value="CAE0775194.1"/>
    <property type="molecule type" value="Transcribed_RNA"/>
</dbReference>
<name>A0A7S4F5V5_CHRCT</name>
<protein>
    <submittedName>
        <fullName evidence="3">Uncharacterized protein</fullName>
    </submittedName>
</protein>
<feature type="region of interest" description="Disordered" evidence="2">
    <location>
        <begin position="1"/>
        <end position="26"/>
    </location>
</feature>
<feature type="region of interest" description="Disordered" evidence="2">
    <location>
        <begin position="39"/>
        <end position="101"/>
    </location>
</feature>
<feature type="coiled-coil region" evidence="1">
    <location>
        <begin position="310"/>
        <end position="381"/>
    </location>
</feature>
<reference evidence="3" key="1">
    <citation type="submission" date="2021-01" db="EMBL/GenBank/DDBJ databases">
        <authorList>
            <person name="Corre E."/>
            <person name="Pelletier E."/>
            <person name="Niang G."/>
            <person name="Scheremetjew M."/>
            <person name="Finn R."/>
            <person name="Kale V."/>
            <person name="Holt S."/>
            <person name="Cochrane G."/>
            <person name="Meng A."/>
            <person name="Brown T."/>
            <person name="Cohen L."/>
        </authorList>
    </citation>
    <scope>NUCLEOTIDE SEQUENCE</scope>
    <source>
        <strain evidence="3">CCMP645</strain>
    </source>
</reference>
<dbReference type="AlphaFoldDB" id="A0A7S4F5V5"/>
<gene>
    <name evidence="3" type="ORF">PCAR00345_LOCUS27828</name>
</gene>
<feature type="compositionally biased region" description="Basic and acidic residues" evidence="2">
    <location>
        <begin position="52"/>
        <end position="61"/>
    </location>
</feature>
<feature type="region of interest" description="Disordered" evidence="2">
    <location>
        <begin position="171"/>
        <end position="193"/>
    </location>
</feature>
<evidence type="ECO:0000256" key="2">
    <source>
        <dbReference type="SAM" id="MobiDB-lite"/>
    </source>
</evidence>
<feature type="coiled-coil region" evidence="1">
    <location>
        <begin position="460"/>
        <end position="533"/>
    </location>
</feature>
<proteinExistence type="predicted"/>
<accession>A0A7S4F5V5</accession>
<sequence>MAAAASSSPQQKPQPPQQGWTATRFGIVRRPVLPNLVVTAEGAGSHNPSPRARSDAVKDANCDGATQPQDASKEAVLLLKASSSTSPRRRNITHTRRRTDIDVRHEAVPPDDKPVQPTHSQLSTAIQAQAAGAFLPAVQSPRSVCRQAVLSEGATAPDEFLNAEDINFTWPGEPERSSMRSVRLPQISTPPQGKRAPEAILAFAGLSQQDLLAHGLGPQEVRRLQQGLVVYSSGFFNLVEDVMKKSLDFKAVLHKVWTAFLMLLQETHPGEREGVGFAHAMLTQEEHHKHVLSAKEDQLEAESKRAAAAHARIAAELEHSNAQLAQAREKLEAETKENNSLRNTLAEKVTSLQKLGVQLEKQDAKTDLLRQELELERKRAMPNRQQAEALQTAKVELVRLGLQANKDAKQRAAEAAEHRKATAELEHLKVFNALLERELSKADLEFPQSLTELGHFKSLAASNAKEIEELDSRLRRTQENLSNEMKKAAKSAENFVAEQDALAGEAAKRGNRVADLEKQLSDALKSKAETERVLLLAHTQRTLALEQKDLTEKRLSHCQHDLKQAKESLRVTTEELIAANAKAEAAAERASAEEQKSKELVEDLSRVQGSHEATLRNLEHNRTLLLAEHHQLKLDLEQLKDDARRNGEERRVEKEILSEVEHRLKLKDIELDEEQTRRAALEERFQSRLVKERTANTKLLRDSEYRRERDAQLSNKEQNKLRGVSEALSGLESVCADMQLDTSSLLGHMDDMVRELEAYKMLHDSVFDMRLAIGTCNEISTRLSAVSAEAVHIFEGRIDEQRLIDQTAMVLDGLFDPKTPGGFIDVEKLMATSMTKLAEEAQDAVFQLPRVQAELDWWTLSDFAHISASH</sequence>
<feature type="compositionally biased region" description="Basic residues" evidence="2">
    <location>
        <begin position="87"/>
        <end position="97"/>
    </location>
</feature>
<organism evidence="3">
    <name type="scientific">Chrysotila carterae</name>
    <name type="common">Marine alga</name>
    <name type="synonym">Syracosphaera carterae</name>
    <dbReference type="NCBI Taxonomy" id="13221"/>
    <lineage>
        <taxon>Eukaryota</taxon>
        <taxon>Haptista</taxon>
        <taxon>Haptophyta</taxon>
        <taxon>Prymnesiophyceae</taxon>
        <taxon>Isochrysidales</taxon>
        <taxon>Isochrysidaceae</taxon>
        <taxon>Chrysotila</taxon>
    </lineage>
</organism>
<keyword evidence="1" id="KW-0175">Coiled coil</keyword>
<evidence type="ECO:0000256" key="1">
    <source>
        <dbReference type="SAM" id="Coils"/>
    </source>
</evidence>
<feature type="coiled-coil region" evidence="1">
    <location>
        <begin position="562"/>
        <end position="684"/>
    </location>
</feature>
<feature type="compositionally biased region" description="Low complexity" evidence="2">
    <location>
        <begin position="1"/>
        <end position="11"/>
    </location>
</feature>